<evidence type="ECO:0000313" key="1">
    <source>
        <dbReference type="EMBL" id="SHM73776.1"/>
    </source>
</evidence>
<name>A0A1M7L787_9BACT</name>
<proteinExistence type="predicted"/>
<protein>
    <submittedName>
        <fullName evidence="1">Uncharacterized protein</fullName>
    </submittedName>
</protein>
<accession>A0A1M7L787</accession>
<dbReference type="RefSeq" id="WP_073086367.1">
    <property type="nucleotide sequence ID" value="NZ_FRBL01000010.1"/>
</dbReference>
<dbReference type="EMBL" id="FRBL01000010">
    <property type="protein sequence ID" value="SHM73776.1"/>
    <property type="molecule type" value="Genomic_DNA"/>
</dbReference>
<dbReference type="AlphaFoldDB" id="A0A1M7L787"/>
<gene>
    <name evidence="1" type="ORF">SAMN05444266_110171</name>
</gene>
<evidence type="ECO:0000313" key="2">
    <source>
        <dbReference type="Proteomes" id="UP000184420"/>
    </source>
</evidence>
<reference evidence="1 2" key="1">
    <citation type="submission" date="2016-11" db="EMBL/GenBank/DDBJ databases">
        <authorList>
            <person name="Jaros S."/>
            <person name="Januszkiewicz K."/>
            <person name="Wedrychowicz H."/>
        </authorList>
    </citation>
    <scope>NUCLEOTIDE SEQUENCE [LARGE SCALE GENOMIC DNA]</scope>
    <source>
        <strain evidence="1 2">DSM 27406</strain>
    </source>
</reference>
<keyword evidence="2" id="KW-1185">Reference proteome</keyword>
<organism evidence="1 2">
    <name type="scientific">Chitinophaga jiangningensis</name>
    <dbReference type="NCBI Taxonomy" id="1419482"/>
    <lineage>
        <taxon>Bacteria</taxon>
        <taxon>Pseudomonadati</taxon>
        <taxon>Bacteroidota</taxon>
        <taxon>Chitinophagia</taxon>
        <taxon>Chitinophagales</taxon>
        <taxon>Chitinophagaceae</taxon>
        <taxon>Chitinophaga</taxon>
    </lineage>
</organism>
<dbReference type="Proteomes" id="UP000184420">
    <property type="component" value="Unassembled WGS sequence"/>
</dbReference>
<sequence length="126" mass="13906">MKEVYFKPDGGALRAKAIFPQSTIAPVNYEIILREAGSNNTISLLQGDNLNPEDDVASLPFTPDLLHGRRVILDATYVGLNPVQSPGYRIRLEIWQDKACLGFVEETGVLTGKGQYTILFIRLLAS</sequence>
<dbReference type="OrthoDB" id="678077at2"/>